<dbReference type="EMBL" id="CH902620">
    <property type="protein sequence ID" value="EDV30694.1"/>
    <property type="molecule type" value="Genomic_DNA"/>
</dbReference>
<feature type="domain" description="Fringe-like glycosyltransferase" evidence="13">
    <location>
        <begin position="75"/>
        <end position="187"/>
    </location>
</feature>
<evidence type="ECO:0000256" key="5">
    <source>
        <dbReference type="ARBA" id="ARBA00022676"/>
    </source>
</evidence>
<comment type="subcellular location">
    <subcellularLocation>
        <location evidence="1">Membrane</location>
        <topology evidence="1">Single-pass type II membrane protein</topology>
    </subcellularLocation>
</comment>
<dbReference type="PANTHER" id="PTHR23033:SF14">
    <property type="entry name" value="GLYCOPROTEIN-N-ACETYLGALACTOSAMINE 3-BETA-GALACTOSYLTRANSFERASE 1-RELATED"/>
    <property type="match status" value="1"/>
</dbReference>
<proteinExistence type="inferred from homology"/>
<accession>B3MLA5</accession>
<evidence type="ECO:0000256" key="1">
    <source>
        <dbReference type="ARBA" id="ARBA00004606"/>
    </source>
</evidence>
<evidence type="ECO:0000256" key="12">
    <source>
        <dbReference type="SAM" id="Phobius"/>
    </source>
</evidence>
<keyword evidence="8" id="KW-0547">Nucleotide-binding</keyword>
<evidence type="ECO:0000256" key="4">
    <source>
        <dbReference type="ARBA" id="ARBA00012557"/>
    </source>
</evidence>
<evidence type="ECO:0000256" key="2">
    <source>
        <dbReference type="ARBA" id="ARBA00004922"/>
    </source>
</evidence>
<dbReference type="STRING" id="7217.B3MLA5"/>
<keyword evidence="15" id="KW-1185">Reference proteome</keyword>
<dbReference type="FunCoup" id="B3MLA5">
    <property type="interactions" value="36"/>
</dbReference>
<reference evidence="14 15" key="1">
    <citation type="journal article" date="2007" name="Nature">
        <title>Evolution of genes and genomes on the Drosophila phylogeny.</title>
        <authorList>
            <consortium name="Drosophila 12 Genomes Consortium"/>
            <person name="Clark A.G."/>
            <person name="Eisen M.B."/>
            <person name="Smith D.R."/>
            <person name="Bergman C.M."/>
            <person name="Oliver B."/>
            <person name="Markow T.A."/>
            <person name="Kaufman T.C."/>
            <person name="Kellis M."/>
            <person name="Gelbart W."/>
            <person name="Iyer V.N."/>
            <person name="Pollard D.A."/>
            <person name="Sackton T.B."/>
            <person name="Larracuente A.M."/>
            <person name="Singh N.D."/>
            <person name="Abad J.P."/>
            <person name="Abt D.N."/>
            <person name="Adryan B."/>
            <person name="Aguade M."/>
            <person name="Akashi H."/>
            <person name="Anderson W.W."/>
            <person name="Aquadro C.F."/>
            <person name="Ardell D.H."/>
            <person name="Arguello R."/>
            <person name="Artieri C.G."/>
            <person name="Barbash D.A."/>
            <person name="Barker D."/>
            <person name="Barsanti P."/>
            <person name="Batterham P."/>
            <person name="Batzoglou S."/>
            <person name="Begun D."/>
            <person name="Bhutkar A."/>
            <person name="Blanco E."/>
            <person name="Bosak S.A."/>
            <person name="Bradley R.K."/>
            <person name="Brand A.D."/>
            <person name="Brent M.R."/>
            <person name="Brooks A.N."/>
            <person name="Brown R.H."/>
            <person name="Butlin R.K."/>
            <person name="Caggese C."/>
            <person name="Calvi B.R."/>
            <person name="Bernardo de Carvalho A."/>
            <person name="Caspi A."/>
            <person name="Castrezana S."/>
            <person name="Celniker S.E."/>
            <person name="Chang J.L."/>
            <person name="Chapple C."/>
            <person name="Chatterji S."/>
            <person name="Chinwalla A."/>
            <person name="Civetta A."/>
            <person name="Clifton S.W."/>
            <person name="Comeron J.M."/>
            <person name="Costello J.C."/>
            <person name="Coyne J.A."/>
            <person name="Daub J."/>
            <person name="David R.G."/>
            <person name="Delcher A.L."/>
            <person name="Delehaunty K."/>
            <person name="Do C.B."/>
            <person name="Ebling H."/>
            <person name="Edwards K."/>
            <person name="Eickbush T."/>
            <person name="Evans J.D."/>
            <person name="Filipski A."/>
            <person name="Findeiss S."/>
            <person name="Freyhult E."/>
            <person name="Fulton L."/>
            <person name="Fulton R."/>
            <person name="Garcia A.C."/>
            <person name="Gardiner A."/>
            <person name="Garfield D.A."/>
            <person name="Garvin B.E."/>
            <person name="Gibson G."/>
            <person name="Gilbert D."/>
            <person name="Gnerre S."/>
            <person name="Godfrey J."/>
            <person name="Good R."/>
            <person name="Gotea V."/>
            <person name="Gravely B."/>
            <person name="Greenberg A.J."/>
            <person name="Griffiths-Jones S."/>
            <person name="Gross S."/>
            <person name="Guigo R."/>
            <person name="Gustafson E.A."/>
            <person name="Haerty W."/>
            <person name="Hahn M.W."/>
            <person name="Halligan D.L."/>
            <person name="Halpern A.L."/>
            <person name="Halter G.M."/>
            <person name="Han M.V."/>
            <person name="Heger A."/>
            <person name="Hillier L."/>
            <person name="Hinrichs A.S."/>
            <person name="Holmes I."/>
            <person name="Hoskins R.A."/>
            <person name="Hubisz M.J."/>
            <person name="Hultmark D."/>
            <person name="Huntley M.A."/>
            <person name="Jaffe D.B."/>
            <person name="Jagadeeshan S."/>
            <person name="Jeck W.R."/>
            <person name="Johnson J."/>
            <person name="Jones C.D."/>
            <person name="Jordan W.C."/>
            <person name="Karpen G.H."/>
            <person name="Kataoka E."/>
            <person name="Keightley P.D."/>
            <person name="Kheradpour P."/>
            <person name="Kirkness E.F."/>
            <person name="Koerich L.B."/>
            <person name="Kristiansen K."/>
            <person name="Kudrna D."/>
            <person name="Kulathinal R.J."/>
            <person name="Kumar S."/>
            <person name="Kwok R."/>
            <person name="Lander E."/>
            <person name="Langley C.H."/>
            <person name="Lapoint R."/>
            <person name="Lazzaro B.P."/>
            <person name="Lee S.J."/>
            <person name="Levesque L."/>
            <person name="Li R."/>
            <person name="Lin C.F."/>
            <person name="Lin M.F."/>
            <person name="Lindblad-Toh K."/>
            <person name="Llopart A."/>
            <person name="Long M."/>
            <person name="Low L."/>
            <person name="Lozovsky E."/>
            <person name="Lu J."/>
            <person name="Luo M."/>
            <person name="Machado C.A."/>
            <person name="Makalowski W."/>
            <person name="Marzo M."/>
            <person name="Matsuda M."/>
            <person name="Matzkin L."/>
            <person name="McAllister B."/>
            <person name="McBride C.S."/>
            <person name="McKernan B."/>
            <person name="McKernan K."/>
            <person name="Mendez-Lago M."/>
            <person name="Minx P."/>
            <person name="Mollenhauer M.U."/>
            <person name="Montooth K."/>
            <person name="Mount S.M."/>
            <person name="Mu X."/>
            <person name="Myers E."/>
            <person name="Negre B."/>
            <person name="Newfeld S."/>
            <person name="Nielsen R."/>
            <person name="Noor M.A."/>
            <person name="O'Grady P."/>
            <person name="Pachter L."/>
            <person name="Papaceit M."/>
            <person name="Parisi M.J."/>
            <person name="Parisi M."/>
            <person name="Parts L."/>
            <person name="Pedersen J.S."/>
            <person name="Pesole G."/>
            <person name="Phillippy A.M."/>
            <person name="Ponting C.P."/>
            <person name="Pop M."/>
            <person name="Porcelli D."/>
            <person name="Powell J.R."/>
            <person name="Prohaska S."/>
            <person name="Pruitt K."/>
            <person name="Puig M."/>
            <person name="Quesneville H."/>
            <person name="Ram K.R."/>
            <person name="Rand D."/>
            <person name="Rasmussen M.D."/>
            <person name="Reed L.K."/>
            <person name="Reenan R."/>
            <person name="Reily A."/>
            <person name="Remington K.A."/>
            <person name="Rieger T.T."/>
            <person name="Ritchie M.G."/>
            <person name="Robin C."/>
            <person name="Rogers Y.H."/>
            <person name="Rohde C."/>
            <person name="Rozas J."/>
            <person name="Rubenfield M.J."/>
            <person name="Ruiz A."/>
            <person name="Russo S."/>
            <person name="Salzberg S.L."/>
            <person name="Sanchez-Gracia A."/>
            <person name="Saranga D.J."/>
            <person name="Sato H."/>
            <person name="Schaeffer S.W."/>
            <person name="Schatz M.C."/>
            <person name="Schlenke T."/>
            <person name="Schwartz R."/>
            <person name="Segarra C."/>
            <person name="Singh R.S."/>
            <person name="Sirot L."/>
            <person name="Sirota M."/>
            <person name="Sisneros N.B."/>
            <person name="Smith C.D."/>
            <person name="Smith T.F."/>
            <person name="Spieth J."/>
            <person name="Stage D.E."/>
            <person name="Stark A."/>
            <person name="Stephan W."/>
            <person name="Strausberg R.L."/>
            <person name="Strempel S."/>
            <person name="Sturgill D."/>
            <person name="Sutton G."/>
            <person name="Sutton G.G."/>
            <person name="Tao W."/>
            <person name="Teichmann S."/>
            <person name="Tobari Y.N."/>
            <person name="Tomimura Y."/>
            <person name="Tsolas J.M."/>
            <person name="Valente V.L."/>
            <person name="Venter E."/>
            <person name="Venter J.C."/>
            <person name="Vicario S."/>
            <person name="Vieira F.G."/>
            <person name="Vilella A.J."/>
            <person name="Villasante A."/>
            <person name="Walenz B."/>
            <person name="Wang J."/>
            <person name="Wasserman M."/>
            <person name="Watts T."/>
            <person name="Wilson D."/>
            <person name="Wilson R.K."/>
            <person name="Wing R.A."/>
            <person name="Wolfner M.F."/>
            <person name="Wong A."/>
            <person name="Wong G.K."/>
            <person name="Wu C.I."/>
            <person name="Wu G."/>
            <person name="Yamamoto D."/>
            <person name="Yang H.P."/>
            <person name="Yang S.P."/>
            <person name="Yorke J.A."/>
            <person name="Yoshida K."/>
            <person name="Zdobnov E."/>
            <person name="Zhang P."/>
            <person name="Zhang Y."/>
            <person name="Zimin A.V."/>
            <person name="Baldwin J."/>
            <person name="Abdouelleil A."/>
            <person name="Abdulkadir J."/>
            <person name="Abebe A."/>
            <person name="Abera B."/>
            <person name="Abreu J."/>
            <person name="Acer S.C."/>
            <person name="Aftuck L."/>
            <person name="Alexander A."/>
            <person name="An P."/>
            <person name="Anderson E."/>
            <person name="Anderson S."/>
            <person name="Arachi H."/>
            <person name="Azer M."/>
            <person name="Bachantsang P."/>
            <person name="Barry A."/>
            <person name="Bayul T."/>
            <person name="Berlin A."/>
            <person name="Bessette D."/>
            <person name="Bloom T."/>
            <person name="Blye J."/>
            <person name="Boguslavskiy L."/>
            <person name="Bonnet C."/>
            <person name="Boukhgalter B."/>
            <person name="Bourzgui I."/>
            <person name="Brown A."/>
            <person name="Cahill P."/>
            <person name="Channer S."/>
            <person name="Cheshatsang Y."/>
            <person name="Chuda L."/>
            <person name="Citroen M."/>
            <person name="Collymore A."/>
            <person name="Cooke P."/>
            <person name="Costello M."/>
            <person name="D'Aco K."/>
            <person name="Daza R."/>
            <person name="De Haan G."/>
            <person name="DeGray S."/>
            <person name="DeMaso C."/>
            <person name="Dhargay N."/>
            <person name="Dooley K."/>
            <person name="Dooley E."/>
            <person name="Doricent M."/>
            <person name="Dorje P."/>
            <person name="Dorjee K."/>
            <person name="Dupes A."/>
            <person name="Elong R."/>
            <person name="Falk J."/>
            <person name="Farina A."/>
            <person name="Faro S."/>
            <person name="Ferguson D."/>
            <person name="Fisher S."/>
            <person name="Foley C.D."/>
            <person name="Franke A."/>
            <person name="Friedrich D."/>
            <person name="Gadbois L."/>
            <person name="Gearin G."/>
            <person name="Gearin C.R."/>
            <person name="Giannoukos G."/>
            <person name="Goode T."/>
            <person name="Graham J."/>
            <person name="Grandbois E."/>
            <person name="Grewal S."/>
            <person name="Gyaltsen K."/>
            <person name="Hafez N."/>
            <person name="Hagos B."/>
            <person name="Hall J."/>
            <person name="Henson C."/>
            <person name="Hollinger A."/>
            <person name="Honan T."/>
            <person name="Huard M.D."/>
            <person name="Hughes L."/>
            <person name="Hurhula B."/>
            <person name="Husby M.E."/>
            <person name="Kamat A."/>
            <person name="Kanga B."/>
            <person name="Kashin S."/>
            <person name="Khazanovich D."/>
            <person name="Kisner P."/>
            <person name="Lance K."/>
            <person name="Lara M."/>
            <person name="Lee W."/>
            <person name="Lennon N."/>
            <person name="Letendre F."/>
            <person name="LeVine R."/>
            <person name="Lipovsky A."/>
            <person name="Liu X."/>
            <person name="Liu J."/>
            <person name="Liu S."/>
            <person name="Lokyitsang T."/>
            <person name="Lokyitsang Y."/>
            <person name="Lubonja R."/>
            <person name="Lui A."/>
            <person name="MacDonald P."/>
            <person name="Magnisalis V."/>
            <person name="Maru K."/>
            <person name="Matthews C."/>
            <person name="McCusker W."/>
            <person name="McDonough S."/>
            <person name="Mehta T."/>
            <person name="Meldrim J."/>
            <person name="Meneus L."/>
            <person name="Mihai O."/>
            <person name="Mihalev A."/>
            <person name="Mihova T."/>
            <person name="Mittelman R."/>
            <person name="Mlenga V."/>
            <person name="Montmayeur A."/>
            <person name="Mulrain L."/>
            <person name="Navidi A."/>
            <person name="Naylor J."/>
            <person name="Negash T."/>
            <person name="Nguyen T."/>
            <person name="Nguyen N."/>
            <person name="Nicol R."/>
            <person name="Norbu C."/>
            <person name="Norbu N."/>
            <person name="Novod N."/>
            <person name="O'Neill B."/>
            <person name="Osman S."/>
            <person name="Markiewicz E."/>
            <person name="Oyono O.L."/>
            <person name="Patti C."/>
            <person name="Phunkhang P."/>
            <person name="Pierre F."/>
            <person name="Priest M."/>
            <person name="Raghuraman S."/>
            <person name="Rege F."/>
            <person name="Reyes R."/>
            <person name="Rise C."/>
            <person name="Rogov P."/>
            <person name="Ross K."/>
            <person name="Ryan E."/>
            <person name="Settipalli S."/>
            <person name="Shea T."/>
            <person name="Sherpa N."/>
            <person name="Shi L."/>
            <person name="Shih D."/>
            <person name="Sparrow T."/>
            <person name="Spaulding J."/>
            <person name="Stalker J."/>
            <person name="Stange-Thomann N."/>
            <person name="Stavropoulos S."/>
            <person name="Stone C."/>
            <person name="Strader C."/>
            <person name="Tesfaye S."/>
            <person name="Thomson T."/>
            <person name="Thoulutsang Y."/>
            <person name="Thoulutsang D."/>
            <person name="Topham K."/>
            <person name="Topping I."/>
            <person name="Tsamla T."/>
            <person name="Vassiliev H."/>
            <person name="Vo A."/>
            <person name="Wangchuk T."/>
            <person name="Wangdi T."/>
            <person name="Weiand M."/>
            <person name="Wilkinson J."/>
            <person name="Wilson A."/>
            <person name="Yadav S."/>
            <person name="Young G."/>
            <person name="Yu Q."/>
            <person name="Zembek L."/>
            <person name="Zhong D."/>
            <person name="Zimmer A."/>
            <person name="Zwirko Z."/>
            <person name="Jaffe D.B."/>
            <person name="Alvarez P."/>
            <person name="Brockman W."/>
            <person name="Butler J."/>
            <person name="Chin C."/>
            <person name="Gnerre S."/>
            <person name="Grabherr M."/>
            <person name="Kleber M."/>
            <person name="Mauceli E."/>
            <person name="MacCallum I."/>
        </authorList>
    </citation>
    <scope>NUCLEOTIDE SEQUENCE [LARGE SCALE GENOMIC DNA]</scope>
    <source>
        <strain evidence="15">Tucson 14024-0371.13</strain>
    </source>
</reference>
<dbReference type="PANTHER" id="PTHR23033">
    <property type="entry name" value="BETA1,3-GALACTOSYLTRANSFERASE"/>
    <property type="match status" value="1"/>
</dbReference>
<keyword evidence="5 14" id="KW-0328">Glycosyltransferase</keyword>
<dbReference type="GeneID" id="6497730"/>
<dbReference type="GO" id="GO:0000166">
    <property type="term" value="F:nucleotide binding"/>
    <property type="evidence" value="ECO:0007669"/>
    <property type="project" value="UniProtKB-KW"/>
</dbReference>
<dbReference type="AlphaFoldDB" id="B3MLA5"/>
<comment type="similarity">
    <text evidence="3">Belongs to the glycosyltransferase 31 family. Beta3-Gal-T subfamily.</text>
</comment>
<evidence type="ECO:0000313" key="15">
    <source>
        <dbReference type="Proteomes" id="UP000007801"/>
    </source>
</evidence>
<keyword evidence="9" id="KW-0735">Signal-anchor</keyword>
<dbReference type="OrthoDB" id="414175at2759"/>
<dbReference type="InterPro" id="IPR003378">
    <property type="entry name" value="Fringe-like_glycosylTrfase"/>
</dbReference>
<feature type="transmembrane region" description="Helical" evidence="12">
    <location>
        <begin position="28"/>
        <end position="52"/>
    </location>
</feature>
<keyword evidence="7 12" id="KW-0812">Transmembrane</keyword>
<keyword evidence="11 12" id="KW-0472">Membrane</keyword>
<dbReference type="HOGENOM" id="CLU_035857_1_0_1"/>
<protein>
    <recommendedName>
        <fullName evidence="4">N-acetylgalactosaminide beta-1,3-galactosyltransferase</fullName>
        <ecNumber evidence="4">2.4.1.122</ecNumber>
    </recommendedName>
</protein>
<dbReference type="GO" id="GO:0016020">
    <property type="term" value="C:membrane"/>
    <property type="evidence" value="ECO:0007669"/>
    <property type="project" value="UniProtKB-SubCell"/>
</dbReference>
<dbReference type="GO" id="GO:0016263">
    <property type="term" value="F:glycoprotein-N-acetylgalactosamine 3-beta-galactosyltransferase activity"/>
    <property type="evidence" value="ECO:0007669"/>
    <property type="project" value="UniProtKB-EC"/>
</dbReference>
<dbReference type="eggNOG" id="KOG2246">
    <property type="taxonomic scope" value="Eukaryota"/>
</dbReference>
<dbReference type="InterPro" id="IPR026050">
    <property type="entry name" value="C1GALT1/C1GALT1_chp1"/>
</dbReference>
<dbReference type="Gene3D" id="3.90.550.50">
    <property type="match status" value="1"/>
</dbReference>
<gene>
    <name evidence="14" type="primary">Dana\GF14915</name>
    <name evidence="14" type="synonym">dana_GLEANR_15681</name>
    <name evidence="14" type="ORF">GF14915</name>
</gene>
<sequence length="342" mass="39862">MEPDKSLFMERNSHLHPQHLSGSSSRPVLFLLMGIGIGYIITQVVLLPIIDFKSYSNHTEKRSPLDIDLSEKVRVLCYVSTKPQNHKEGAKAVLRTWGRRCNKLIFFTSKVDPALPGSVALSDNSHLRESWNNTKNALKYLYHHHLSDADWFLEADDQTFVLVENLRYMLYPFSPEMPIYFGSPGTAMSRAALRKVVEVGLPNPTKCEEKDTGETLGRFKECLDNADVEEGNSRDSKGRRRMYLIDPQARSNTYLRYDSKFWYWKYIALRTQDGIFAWSDYPVSFHYVNHRYIHGFEYMIYRLRSFGRKIPDESLPSQLVPHKLRDKKRHSGENEFSLDYAY</sequence>
<evidence type="ECO:0000256" key="6">
    <source>
        <dbReference type="ARBA" id="ARBA00022679"/>
    </source>
</evidence>
<dbReference type="PhylomeDB" id="B3MLA5"/>
<keyword evidence="6 14" id="KW-0808">Transferase</keyword>
<evidence type="ECO:0000256" key="7">
    <source>
        <dbReference type="ARBA" id="ARBA00022692"/>
    </source>
</evidence>
<dbReference type="KEGG" id="dan:6497730"/>
<evidence type="ECO:0000256" key="11">
    <source>
        <dbReference type="ARBA" id="ARBA00023136"/>
    </source>
</evidence>
<comment type="pathway">
    <text evidence="2">Protein modification; protein glycosylation.</text>
</comment>
<dbReference type="Proteomes" id="UP000007801">
    <property type="component" value="Unassembled WGS sequence"/>
</dbReference>
<evidence type="ECO:0000259" key="13">
    <source>
        <dbReference type="Pfam" id="PF02434"/>
    </source>
</evidence>
<evidence type="ECO:0000256" key="8">
    <source>
        <dbReference type="ARBA" id="ARBA00022741"/>
    </source>
</evidence>
<name>B3MLA5_DROAN</name>
<dbReference type="OMA" id="HCFEYMI"/>
<evidence type="ECO:0000313" key="14">
    <source>
        <dbReference type="EMBL" id="EDV30694.1"/>
    </source>
</evidence>
<dbReference type="EC" id="2.4.1.122" evidence="4"/>
<dbReference type="Pfam" id="PF02434">
    <property type="entry name" value="Fringe"/>
    <property type="match status" value="1"/>
</dbReference>
<keyword evidence="10 12" id="KW-1133">Transmembrane helix</keyword>
<evidence type="ECO:0000256" key="10">
    <source>
        <dbReference type="ARBA" id="ARBA00022989"/>
    </source>
</evidence>
<organism evidence="14 15">
    <name type="scientific">Drosophila ananassae</name>
    <name type="common">Fruit fly</name>
    <dbReference type="NCBI Taxonomy" id="7217"/>
    <lineage>
        <taxon>Eukaryota</taxon>
        <taxon>Metazoa</taxon>
        <taxon>Ecdysozoa</taxon>
        <taxon>Arthropoda</taxon>
        <taxon>Hexapoda</taxon>
        <taxon>Insecta</taxon>
        <taxon>Pterygota</taxon>
        <taxon>Neoptera</taxon>
        <taxon>Endopterygota</taxon>
        <taxon>Diptera</taxon>
        <taxon>Brachycera</taxon>
        <taxon>Muscomorpha</taxon>
        <taxon>Ephydroidea</taxon>
        <taxon>Drosophilidae</taxon>
        <taxon>Drosophila</taxon>
        <taxon>Sophophora</taxon>
    </lineage>
</organism>
<dbReference type="InParanoid" id="B3MLA5"/>
<evidence type="ECO:0000256" key="3">
    <source>
        <dbReference type="ARBA" id="ARBA00006462"/>
    </source>
</evidence>
<evidence type="ECO:0000256" key="9">
    <source>
        <dbReference type="ARBA" id="ARBA00022968"/>
    </source>
</evidence>